<evidence type="ECO:0000313" key="2">
    <source>
        <dbReference type="Proteomes" id="UP001432014"/>
    </source>
</evidence>
<sequence length="105" mass="12131">MDRTGFQAPATRFRADWPAVRQVEIGTVELRRRNFLQPAGTPLPRRRVIRVVCGDRRHEFQLVRERPLPVEGIRAGIQRFAGEVPVHVLELTEGREEWNTPVPRG</sequence>
<accession>A0ABZ1WJI7</accession>
<gene>
    <name evidence="1" type="ORF">OG469_39600</name>
</gene>
<name>A0ABZ1WJI7_9ACTN</name>
<dbReference type="Proteomes" id="UP001432014">
    <property type="component" value="Chromosome"/>
</dbReference>
<reference evidence="1 2" key="1">
    <citation type="submission" date="2022-10" db="EMBL/GenBank/DDBJ databases">
        <title>The complete genomes of actinobacterial strains from the NBC collection.</title>
        <authorList>
            <person name="Joergensen T.S."/>
            <person name="Alvarez Arevalo M."/>
            <person name="Sterndorff E.B."/>
            <person name="Faurdal D."/>
            <person name="Vuksanovic O."/>
            <person name="Mourched A.-S."/>
            <person name="Charusanti P."/>
            <person name="Shaw S."/>
            <person name="Blin K."/>
            <person name="Weber T."/>
        </authorList>
    </citation>
    <scope>NUCLEOTIDE SEQUENCE [LARGE SCALE GENOMIC DNA]</scope>
    <source>
        <strain evidence="1 2">NBC_01247</strain>
    </source>
</reference>
<dbReference type="RefSeq" id="WP_329611730.1">
    <property type="nucleotide sequence ID" value="NZ_CP108482.1"/>
</dbReference>
<proteinExistence type="predicted"/>
<keyword evidence="2" id="KW-1185">Reference proteome</keyword>
<organism evidence="1 2">
    <name type="scientific">Kitasatospora herbaricolor</name>
    <dbReference type="NCBI Taxonomy" id="68217"/>
    <lineage>
        <taxon>Bacteria</taxon>
        <taxon>Bacillati</taxon>
        <taxon>Actinomycetota</taxon>
        <taxon>Actinomycetes</taxon>
        <taxon>Kitasatosporales</taxon>
        <taxon>Streptomycetaceae</taxon>
        <taxon>Kitasatospora</taxon>
    </lineage>
</organism>
<dbReference type="EMBL" id="CP108482">
    <property type="protein sequence ID" value="WUS61071.1"/>
    <property type="molecule type" value="Genomic_DNA"/>
</dbReference>
<protein>
    <submittedName>
        <fullName evidence="1">Uncharacterized protein</fullName>
    </submittedName>
</protein>
<evidence type="ECO:0000313" key="1">
    <source>
        <dbReference type="EMBL" id="WUS61071.1"/>
    </source>
</evidence>